<protein>
    <recommendedName>
        <fullName evidence="4">Myosin tail domain-containing protein</fullName>
    </recommendedName>
</protein>
<proteinExistence type="predicted"/>
<gene>
    <name evidence="2" type="ORF">fugu_009265</name>
</gene>
<dbReference type="PANTHER" id="PTHR45615:SF13">
    <property type="entry name" value="UNCONVENTIONAL MYOSIN-XVIIIA"/>
    <property type="match status" value="1"/>
</dbReference>
<evidence type="ECO:0000313" key="3">
    <source>
        <dbReference type="Proteomes" id="UP000516260"/>
    </source>
</evidence>
<dbReference type="GO" id="GO:0031032">
    <property type="term" value="P:actomyosin structure organization"/>
    <property type="evidence" value="ECO:0007669"/>
    <property type="project" value="TreeGrafter"/>
</dbReference>
<dbReference type="GO" id="GO:0032982">
    <property type="term" value="C:myosin filament"/>
    <property type="evidence" value="ECO:0007669"/>
    <property type="project" value="TreeGrafter"/>
</dbReference>
<keyword evidence="1" id="KW-0175">Coiled coil</keyword>
<dbReference type="Proteomes" id="UP000516260">
    <property type="component" value="Chromosome 9"/>
</dbReference>
<dbReference type="AlphaFoldDB" id="A0A4Z2AYR6"/>
<dbReference type="EMBL" id="SWLE01000022">
    <property type="protein sequence ID" value="TNM85087.1"/>
    <property type="molecule type" value="Genomic_DNA"/>
</dbReference>
<accession>A0A4Z2AYR6</accession>
<dbReference type="GO" id="GO:0005737">
    <property type="term" value="C:cytoplasm"/>
    <property type="evidence" value="ECO:0007669"/>
    <property type="project" value="TreeGrafter"/>
</dbReference>
<evidence type="ECO:0008006" key="4">
    <source>
        <dbReference type="Google" id="ProtNLM"/>
    </source>
</evidence>
<evidence type="ECO:0000256" key="1">
    <source>
        <dbReference type="SAM" id="Coils"/>
    </source>
</evidence>
<organism evidence="2 3">
    <name type="scientific">Takifugu bimaculatus</name>
    <dbReference type="NCBI Taxonomy" id="433685"/>
    <lineage>
        <taxon>Eukaryota</taxon>
        <taxon>Metazoa</taxon>
        <taxon>Chordata</taxon>
        <taxon>Craniata</taxon>
        <taxon>Vertebrata</taxon>
        <taxon>Euteleostomi</taxon>
        <taxon>Actinopterygii</taxon>
        <taxon>Neopterygii</taxon>
        <taxon>Teleostei</taxon>
        <taxon>Neoteleostei</taxon>
        <taxon>Acanthomorphata</taxon>
        <taxon>Eupercaria</taxon>
        <taxon>Tetraodontiformes</taxon>
        <taxon>Tetradontoidea</taxon>
        <taxon>Tetraodontidae</taxon>
        <taxon>Takifugu</taxon>
    </lineage>
</organism>
<dbReference type="PANTHER" id="PTHR45615">
    <property type="entry name" value="MYOSIN HEAVY CHAIN, NON-MUSCLE"/>
    <property type="match status" value="1"/>
</dbReference>
<keyword evidence="3" id="KW-1185">Reference proteome</keyword>
<evidence type="ECO:0000313" key="2">
    <source>
        <dbReference type="EMBL" id="TNM85087.1"/>
    </source>
</evidence>
<feature type="coiled-coil region" evidence="1">
    <location>
        <begin position="1"/>
        <end position="98"/>
    </location>
</feature>
<comment type="caution">
    <text evidence="2">The sequence shown here is derived from an EMBL/GenBank/DDBJ whole genome shotgun (WGS) entry which is preliminary data.</text>
</comment>
<dbReference type="GO" id="GO:0016460">
    <property type="term" value="C:myosin II complex"/>
    <property type="evidence" value="ECO:0007669"/>
    <property type="project" value="TreeGrafter"/>
</dbReference>
<name>A0A4Z2AYR6_9TELE</name>
<dbReference type="GO" id="GO:0051015">
    <property type="term" value="F:actin filament binding"/>
    <property type="evidence" value="ECO:0007669"/>
    <property type="project" value="TreeGrafter"/>
</dbReference>
<sequence length="124" mass="14410">MRSKDEEMQQQKLKLERVEKERNELRLNTDRLESRIAELLAELADERGTSESATQLLETETSERLRLEKDLKELQIKFEVLKKQLESQEMEVMEARIMKTSELNGELNDDDDDAAGGMAVWVLA</sequence>
<reference evidence="2 3" key="1">
    <citation type="submission" date="2019-04" db="EMBL/GenBank/DDBJ databases">
        <title>The sequence and de novo assembly of Takifugu bimaculatus genome using PacBio and Hi-C technologies.</title>
        <authorList>
            <person name="Xu P."/>
            <person name="Liu B."/>
            <person name="Zhou Z."/>
        </authorList>
    </citation>
    <scope>NUCLEOTIDE SEQUENCE [LARGE SCALE GENOMIC DNA]</scope>
    <source>
        <strain evidence="2">TB-2018</strain>
        <tissue evidence="2">Muscle</tissue>
    </source>
</reference>